<gene>
    <name evidence="2" type="ORF">L195_g031476</name>
</gene>
<feature type="signal peptide" evidence="1">
    <location>
        <begin position="1"/>
        <end position="19"/>
    </location>
</feature>
<dbReference type="ExpressionAtlas" id="A0A2K3LAH6">
    <property type="expression patterns" value="baseline"/>
</dbReference>
<keyword evidence="2" id="KW-0489">Methyltransferase</keyword>
<proteinExistence type="predicted"/>
<feature type="non-terminal residue" evidence="2">
    <location>
        <position position="1"/>
    </location>
</feature>
<name>A0A2K3LAH6_TRIPR</name>
<dbReference type="GO" id="GO:0032259">
    <property type="term" value="P:methylation"/>
    <property type="evidence" value="ECO:0007669"/>
    <property type="project" value="UniProtKB-KW"/>
</dbReference>
<comment type="caution">
    <text evidence="2">The sequence shown here is derived from an EMBL/GenBank/DDBJ whole genome shotgun (WGS) entry which is preliminary data.</text>
</comment>
<reference evidence="2 3" key="2">
    <citation type="journal article" date="2017" name="Front. Plant Sci.">
        <title>Gene Classification and Mining of Molecular Markers Useful in Red Clover (Trifolium pratense) Breeding.</title>
        <authorList>
            <person name="Istvanek J."/>
            <person name="Dluhosova J."/>
            <person name="Dluhos P."/>
            <person name="Patkova L."/>
            <person name="Nedelnik J."/>
            <person name="Repkova J."/>
        </authorList>
    </citation>
    <scope>NUCLEOTIDE SEQUENCE [LARGE SCALE GENOMIC DNA]</scope>
    <source>
        <strain evidence="3">cv. Tatra</strain>
        <tissue evidence="2">Young leaves</tissue>
    </source>
</reference>
<evidence type="ECO:0000313" key="2">
    <source>
        <dbReference type="EMBL" id="PNX75539.1"/>
    </source>
</evidence>
<accession>A0A2K3LAH6</accession>
<dbReference type="AlphaFoldDB" id="A0A2K3LAH6"/>
<feature type="chain" id="PRO_5014439133" evidence="1">
    <location>
        <begin position="20"/>
        <end position="183"/>
    </location>
</feature>
<evidence type="ECO:0000313" key="3">
    <source>
        <dbReference type="Proteomes" id="UP000236291"/>
    </source>
</evidence>
<keyword evidence="2" id="KW-0808">Transferase</keyword>
<dbReference type="GO" id="GO:0008168">
    <property type="term" value="F:methyltransferase activity"/>
    <property type="evidence" value="ECO:0007669"/>
    <property type="project" value="UniProtKB-KW"/>
</dbReference>
<dbReference type="EMBL" id="ASHM01029191">
    <property type="protein sequence ID" value="PNX75539.1"/>
    <property type="molecule type" value="Genomic_DNA"/>
</dbReference>
<dbReference type="Proteomes" id="UP000236291">
    <property type="component" value="Unassembled WGS sequence"/>
</dbReference>
<keyword evidence="1" id="KW-0732">Signal</keyword>
<reference evidence="2 3" key="1">
    <citation type="journal article" date="2014" name="Am. J. Bot.">
        <title>Genome assembly and annotation for red clover (Trifolium pratense; Fabaceae).</title>
        <authorList>
            <person name="Istvanek J."/>
            <person name="Jaros M."/>
            <person name="Krenek A."/>
            <person name="Repkova J."/>
        </authorList>
    </citation>
    <scope>NUCLEOTIDE SEQUENCE [LARGE SCALE GENOMIC DNA]</scope>
    <source>
        <strain evidence="3">cv. Tatra</strain>
        <tissue evidence="2">Young leaves</tissue>
    </source>
</reference>
<evidence type="ECO:0000256" key="1">
    <source>
        <dbReference type="SAM" id="SignalP"/>
    </source>
</evidence>
<protein>
    <submittedName>
        <fullName evidence="2">DNA (Cytosine-5)-methyltransferase drm2-like protein</fullName>
    </submittedName>
</protein>
<sequence length="183" mass="20214">RKIVLYFLALSSSLLFVFLDQQNTVSVSLFFLRGARDNHAPPPSHLFPLRSGEMAGTSNGRHGKNPVFPKTEDDDFDYDLSPYDTLSKGFGNHQETAASSSGSKLRSFFIGMGFLPGLVDKVIEENGEENSDALLEILLRCSTNGDSSDSLEGSLNTRERRSIPNIFPNAHSKEVAWFTIPMP</sequence>
<organism evidence="2 3">
    <name type="scientific">Trifolium pratense</name>
    <name type="common">Red clover</name>
    <dbReference type="NCBI Taxonomy" id="57577"/>
    <lineage>
        <taxon>Eukaryota</taxon>
        <taxon>Viridiplantae</taxon>
        <taxon>Streptophyta</taxon>
        <taxon>Embryophyta</taxon>
        <taxon>Tracheophyta</taxon>
        <taxon>Spermatophyta</taxon>
        <taxon>Magnoliopsida</taxon>
        <taxon>eudicotyledons</taxon>
        <taxon>Gunneridae</taxon>
        <taxon>Pentapetalae</taxon>
        <taxon>rosids</taxon>
        <taxon>fabids</taxon>
        <taxon>Fabales</taxon>
        <taxon>Fabaceae</taxon>
        <taxon>Papilionoideae</taxon>
        <taxon>50 kb inversion clade</taxon>
        <taxon>NPAAA clade</taxon>
        <taxon>Hologalegina</taxon>
        <taxon>IRL clade</taxon>
        <taxon>Trifolieae</taxon>
        <taxon>Trifolium</taxon>
    </lineage>
</organism>